<reference evidence="1" key="1">
    <citation type="submission" date="2020-05" db="EMBL/GenBank/DDBJ databases">
        <authorList>
            <person name="Chiriac C."/>
            <person name="Salcher M."/>
            <person name="Ghai R."/>
            <person name="Kavagutti S V."/>
        </authorList>
    </citation>
    <scope>NUCLEOTIDE SEQUENCE</scope>
</reference>
<organism evidence="1">
    <name type="scientific">freshwater metagenome</name>
    <dbReference type="NCBI Taxonomy" id="449393"/>
    <lineage>
        <taxon>unclassified sequences</taxon>
        <taxon>metagenomes</taxon>
        <taxon>ecological metagenomes</taxon>
    </lineage>
</organism>
<proteinExistence type="predicted"/>
<dbReference type="GO" id="GO:0033194">
    <property type="term" value="P:response to hydroperoxide"/>
    <property type="evidence" value="ECO:0007669"/>
    <property type="project" value="TreeGrafter"/>
</dbReference>
<dbReference type="PANTHER" id="PTHR30283">
    <property type="entry name" value="PEROXIDE STRESS RESPONSE PROTEIN YAAA"/>
    <property type="match status" value="1"/>
</dbReference>
<accession>A0A6J6FVQ5</accession>
<name>A0A6J6FVQ5_9ZZZZ</name>
<protein>
    <submittedName>
        <fullName evidence="1">Unannotated protein</fullName>
    </submittedName>
</protein>
<gene>
    <name evidence="1" type="ORF">UFOPK1808_00019</name>
    <name evidence="2" type="ORF">UFOPK1889_00100</name>
</gene>
<dbReference type="InterPro" id="IPR005583">
    <property type="entry name" value="YaaA"/>
</dbReference>
<sequence length="242" mass="26059">MPASDFVLLLPPSEGKADGGNPQQPWSFSSGTLGLTLATEREAVSKRLRQLKGGDQKLLGVSGAHLARAQAANSRLLDSPSLPAWQRYTGVVWDHLDLASLTATQRNAFVKRIFVPSGLLGLVRADDLLPDYRLKMGARLAPFGVMAKWWREHITAALLQAIKNKTVIDLLPNEHRAALDWELLPNAIRVDLVAHSGGIVGGHNAKAAKGLLAQHLLLSSGPSIARTVASFKHPQYSAQVAP</sequence>
<dbReference type="AlphaFoldDB" id="A0A6J6FVQ5"/>
<evidence type="ECO:0000313" key="1">
    <source>
        <dbReference type="EMBL" id="CAB4588658.1"/>
    </source>
</evidence>
<evidence type="ECO:0000313" key="2">
    <source>
        <dbReference type="EMBL" id="CAB4607952.1"/>
    </source>
</evidence>
<dbReference type="GO" id="GO:0005829">
    <property type="term" value="C:cytosol"/>
    <property type="evidence" value="ECO:0007669"/>
    <property type="project" value="TreeGrafter"/>
</dbReference>
<dbReference type="PANTHER" id="PTHR30283:SF4">
    <property type="entry name" value="PEROXIDE STRESS RESISTANCE PROTEIN YAAA"/>
    <property type="match status" value="1"/>
</dbReference>
<dbReference type="Pfam" id="PF03883">
    <property type="entry name" value="H2O2_YaaD"/>
    <property type="match status" value="1"/>
</dbReference>
<dbReference type="EMBL" id="CAEZUZ010000007">
    <property type="protein sequence ID" value="CAB4607952.1"/>
    <property type="molecule type" value="Genomic_DNA"/>
</dbReference>
<dbReference type="EMBL" id="CAEZUL010000001">
    <property type="protein sequence ID" value="CAB4588658.1"/>
    <property type="molecule type" value="Genomic_DNA"/>
</dbReference>